<dbReference type="Gene3D" id="1.10.8.60">
    <property type="match status" value="1"/>
</dbReference>
<dbReference type="Pfam" id="PF01434">
    <property type="entry name" value="Peptidase_M41"/>
    <property type="match status" value="1"/>
</dbReference>
<name>A0A2S6N0P5_RHOGL</name>
<dbReference type="Gene3D" id="1.20.58.760">
    <property type="entry name" value="Peptidase M41"/>
    <property type="match status" value="1"/>
</dbReference>
<dbReference type="EMBL" id="NHRY01000247">
    <property type="protein sequence ID" value="PPQ28195.1"/>
    <property type="molecule type" value="Genomic_DNA"/>
</dbReference>
<dbReference type="GO" id="GO:0005886">
    <property type="term" value="C:plasma membrane"/>
    <property type="evidence" value="ECO:0007669"/>
    <property type="project" value="TreeGrafter"/>
</dbReference>
<reference evidence="3 4" key="1">
    <citation type="journal article" date="2018" name="Arch. Microbiol.">
        <title>New insights into the metabolic potential of the phototrophic purple bacterium Rhodopila globiformis DSM 161(T) from its draft genome sequence and evidence for a vanadium-dependent nitrogenase.</title>
        <authorList>
            <person name="Imhoff J.F."/>
            <person name="Rahn T."/>
            <person name="Kunzel S."/>
            <person name="Neulinger S.C."/>
        </authorList>
    </citation>
    <scope>NUCLEOTIDE SEQUENCE [LARGE SCALE GENOMIC DNA]</scope>
    <source>
        <strain evidence="3 4">DSM 161</strain>
    </source>
</reference>
<dbReference type="Pfam" id="PF00004">
    <property type="entry name" value="AAA"/>
    <property type="match status" value="1"/>
</dbReference>
<feature type="region of interest" description="Disordered" evidence="1">
    <location>
        <begin position="1"/>
        <end position="30"/>
    </location>
</feature>
<dbReference type="GO" id="GO:0006508">
    <property type="term" value="P:proteolysis"/>
    <property type="evidence" value="ECO:0007669"/>
    <property type="project" value="InterPro"/>
</dbReference>
<dbReference type="PANTHER" id="PTHR23076:SF97">
    <property type="entry name" value="ATP-DEPENDENT ZINC METALLOPROTEASE YME1L1"/>
    <property type="match status" value="1"/>
</dbReference>
<dbReference type="GO" id="GO:0004222">
    <property type="term" value="F:metalloendopeptidase activity"/>
    <property type="evidence" value="ECO:0007669"/>
    <property type="project" value="InterPro"/>
</dbReference>
<dbReference type="GO" id="GO:0030163">
    <property type="term" value="P:protein catabolic process"/>
    <property type="evidence" value="ECO:0007669"/>
    <property type="project" value="TreeGrafter"/>
</dbReference>
<evidence type="ECO:0000313" key="3">
    <source>
        <dbReference type="EMBL" id="PPQ28195.1"/>
    </source>
</evidence>
<dbReference type="InterPro" id="IPR000642">
    <property type="entry name" value="Peptidase_M41"/>
</dbReference>
<evidence type="ECO:0000259" key="2">
    <source>
        <dbReference type="SMART" id="SM00382"/>
    </source>
</evidence>
<evidence type="ECO:0000313" key="4">
    <source>
        <dbReference type="Proteomes" id="UP000239724"/>
    </source>
</evidence>
<feature type="domain" description="AAA+ ATPase" evidence="2">
    <location>
        <begin position="280"/>
        <end position="421"/>
    </location>
</feature>
<dbReference type="AlphaFoldDB" id="A0A2S6N0P5"/>
<dbReference type="GO" id="GO:0016887">
    <property type="term" value="F:ATP hydrolysis activity"/>
    <property type="evidence" value="ECO:0007669"/>
    <property type="project" value="InterPro"/>
</dbReference>
<dbReference type="InterPro" id="IPR003959">
    <property type="entry name" value="ATPase_AAA_core"/>
</dbReference>
<keyword evidence="4" id="KW-1185">Reference proteome</keyword>
<dbReference type="CDD" id="cd19481">
    <property type="entry name" value="RecA-like_protease"/>
    <property type="match status" value="1"/>
</dbReference>
<dbReference type="InterPro" id="IPR037219">
    <property type="entry name" value="Peptidase_M41-like"/>
</dbReference>
<dbReference type="SMART" id="SM00382">
    <property type="entry name" value="AAA"/>
    <property type="match status" value="1"/>
</dbReference>
<dbReference type="SUPFAM" id="SSF52540">
    <property type="entry name" value="P-loop containing nucleoside triphosphate hydrolases"/>
    <property type="match status" value="1"/>
</dbReference>
<proteinExistence type="predicted"/>
<dbReference type="GO" id="GO:0004176">
    <property type="term" value="F:ATP-dependent peptidase activity"/>
    <property type="evidence" value="ECO:0007669"/>
    <property type="project" value="InterPro"/>
</dbReference>
<dbReference type="InterPro" id="IPR003593">
    <property type="entry name" value="AAA+_ATPase"/>
</dbReference>
<dbReference type="SUPFAM" id="SSF140990">
    <property type="entry name" value="FtsH protease domain-like"/>
    <property type="match status" value="1"/>
</dbReference>
<comment type="caution">
    <text evidence="3">The sequence shown here is derived from an EMBL/GenBank/DDBJ whole genome shotgun (WGS) entry which is preliminary data.</text>
</comment>
<protein>
    <recommendedName>
        <fullName evidence="2">AAA+ ATPase domain-containing protein</fullName>
    </recommendedName>
</protein>
<dbReference type="Proteomes" id="UP000239724">
    <property type="component" value="Unassembled WGS sequence"/>
</dbReference>
<dbReference type="Gene3D" id="3.40.50.300">
    <property type="entry name" value="P-loop containing nucleotide triphosphate hydrolases"/>
    <property type="match status" value="1"/>
</dbReference>
<sequence>MRTTRRGLRQRPAAMLPDLPGPDQDAGPVRPRDPVYLAASLLLGRALHTVGTTMAQAARDGVVVIIALRAAVWTLPVYDHWQREARAGARPEDGFRTTYEPFYDPDAAVWVSWAPTEPPSIDQFALGAEVFADAVAAGRHCVGMAADLAWLPQDLVHSADLCLTMPALTGADVLLLARMLCGEEANTSFADDHAALLTPRLLRLARRPDQSADAYLAKLRALLERDRPTAAHPATAGSASIRDTPRLERLHGMDEAVSWGLTLADELQRVRQGQLTWEAVDRGLLLSGPPGSGKTLFARALAATCEVPLISGSYHAWLGSGTGHQGDLLKAMRATFETARKAAPAILFIDEIDSFPDRGTVRHHYAEWEVQVVNALLAEIDGVEGREGVVLIAACNYPDRLDPALVRSGRLDRHIAVRHPDPSALVGILREHLGQDLAGQDLYAAALAAAGASGADAERLVRGARRRARRAGRALLMDDVLAEIGDGDQRSPRDLQIAAVHEAGHVVACLALRVGMLTAVSLRAAGGRGGVTLTSGAAGCLTASDYRRRLIIRLAGRASEEVLLGQVTAGAGGDFDSDLAGATHLATLGVTALGLDPETGLLWSGAPTAVTLPEMLRQDPGLAARVRQVLDAAYAEALGLIRQHAVAVQALAAALLERGALAGAEAAAIVARHAALAPEQS</sequence>
<evidence type="ECO:0000256" key="1">
    <source>
        <dbReference type="SAM" id="MobiDB-lite"/>
    </source>
</evidence>
<organism evidence="3 4">
    <name type="scientific">Rhodopila globiformis</name>
    <name type="common">Rhodopseudomonas globiformis</name>
    <dbReference type="NCBI Taxonomy" id="1071"/>
    <lineage>
        <taxon>Bacteria</taxon>
        <taxon>Pseudomonadati</taxon>
        <taxon>Pseudomonadota</taxon>
        <taxon>Alphaproteobacteria</taxon>
        <taxon>Acetobacterales</taxon>
        <taxon>Acetobacteraceae</taxon>
        <taxon>Rhodopila</taxon>
    </lineage>
</organism>
<dbReference type="GO" id="GO:0005524">
    <property type="term" value="F:ATP binding"/>
    <property type="evidence" value="ECO:0007669"/>
    <property type="project" value="InterPro"/>
</dbReference>
<dbReference type="PANTHER" id="PTHR23076">
    <property type="entry name" value="METALLOPROTEASE M41 FTSH"/>
    <property type="match status" value="1"/>
</dbReference>
<gene>
    <name evidence="3" type="ORF">CCS01_25035</name>
</gene>
<accession>A0A2S6N0P5</accession>
<dbReference type="InterPro" id="IPR027417">
    <property type="entry name" value="P-loop_NTPase"/>
</dbReference>